<evidence type="ECO:0000256" key="4">
    <source>
        <dbReference type="ARBA" id="ARBA00022692"/>
    </source>
</evidence>
<keyword evidence="10" id="KW-1185">Reference proteome</keyword>
<dbReference type="GO" id="GO:0005886">
    <property type="term" value="C:plasma membrane"/>
    <property type="evidence" value="ECO:0007669"/>
    <property type="project" value="UniProtKB-SubCell"/>
</dbReference>
<feature type="transmembrane region" description="Helical" evidence="7">
    <location>
        <begin position="12"/>
        <end position="31"/>
    </location>
</feature>
<feature type="transmembrane region" description="Helical" evidence="7">
    <location>
        <begin position="107"/>
        <end position="128"/>
    </location>
</feature>
<sequence length="299" mass="33901">MKNRRGRGRFIFFCLAPAVILFIIFMIIPTIDVFRMSMFKWGGYTDDKTFVGLQNFQKLFQSDKFYQAFQNSVLLIVLVTIVTFSLSLIFAAMLSREKIKGQNFYRVIFYIPNILSVVVISAIFSAIYDPNLGLLNSFLNLFRGQAGVDNPTLWLGNQKIVIYSIVIAMVWQAIGYYMVMYMASMANIPESLYESASLEGAGRITQFFSITLPLIWTNIRTTLTFFIISTINMSFLFVRAMTNGGPDGASSVFLSYMYQEAYTNSSYGYGMAIGVMVFLFSFALAAILNGVTKREELEF</sequence>
<keyword evidence="6 7" id="KW-0472">Membrane</keyword>
<proteinExistence type="inferred from homology"/>
<dbReference type="PANTHER" id="PTHR30193">
    <property type="entry name" value="ABC TRANSPORTER PERMEASE PROTEIN"/>
    <property type="match status" value="1"/>
</dbReference>
<name>A0A4U8QF77_9FIRM</name>
<evidence type="ECO:0000256" key="7">
    <source>
        <dbReference type="RuleBase" id="RU363032"/>
    </source>
</evidence>
<accession>A0A4U8QF77</accession>
<dbReference type="OrthoDB" id="42781at2"/>
<evidence type="ECO:0000256" key="5">
    <source>
        <dbReference type="ARBA" id="ARBA00022989"/>
    </source>
</evidence>
<dbReference type="InterPro" id="IPR035906">
    <property type="entry name" value="MetI-like_sf"/>
</dbReference>
<feature type="transmembrane region" description="Helical" evidence="7">
    <location>
        <begin position="267"/>
        <end position="291"/>
    </location>
</feature>
<dbReference type="AlphaFoldDB" id="A0A4U8QF77"/>
<dbReference type="Pfam" id="PF00528">
    <property type="entry name" value="BPD_transp_1"/>
    <property type="match status" value="1"/>
</dbReference>
<evidence type="ECO:0000256" key="3">
    <source>
        <dbReference type="ARBA" id="ARBA00022475"/>
    </source>
</evidence>
<dbReference type="SUPFAM" id="SSF161098">
    <property type="entry name" value="MetI-like"/>
    <property type="match status" value="1"/>
</dbReference>
<dbReference type="CDD" id="cd06261">
    <property type="entry name" value="TM_PBP2"/>
    <property type="match status" value="1"/>
</dbReference>
<keyword evidence="4 7" id="KW-0812">Transmembrane</keyword>
<dbReference type="RefSeq" id="WP_027294045.1">
    <property type="nucleotide sequence ID" value="NZ_CABMJZ010000063.1"/>
</dbReference>
<evidence type="ECO:0000313" key="9">
    <source>
        <dbReference type="EMBL" id="TLD02803.1"/>
    </source>
</evidence>
<evidence type="ECO:0000313" key="10">
    <source>
        <dbReference type="Proteomes" id="UP000306509"/>
    </source>
</evidence>
<keyword evidence="5 7" id="KW-1133">Transmembrane helix</keyword>
<keyword evidence="3" id="KW-1003">Cell membrane</keyword>
<dbReference type="InterPro" id="IPR000515">
    <property type="entry name" value="MetI-like"/>
</dbReference>
<dbReference type="Gene3D" id="1.10.3720.10">
    <property type="entry name" value="MetI-like"/>
    <property type="match status" value="1"/>
</dbReference>
<feature type="transmembrane region" description="Helical" evidence="7">
    <location>
        <begin position="73"/>
        <end position="95"/>
    </location>
</feature>
<evidence type="ECO:0000256" key="2">
    <source>
        <dbReference type="ARBA" id="ARBA00022448"/>
    </source>
</evidence>
<comment type="similarity">
    <text evidence="7">Belongs to the binding-protein-dependent transport system permease family.</text>
</comment>
<comment type="caution">
    <text evidence="9">The sequence shown here is derived from an EMBL/GenBank/DDBJ whole genome shotgun (WGS) entry which is preliminary data.</text>
</comment>
<dbReference type="GO" id="GO:0055085">
    <property type="term" value="P:transmembrane transport"/>
    <property type="evidence" value="ECO:0007669"/>
    <property type="project" value="InterPro"/>
</dbReference>
<feature type="transmembrane region" description="Helical" evidence="7">
    <location>
        <begin position="160"/>
        <end position="179"/>
    </location>
</feature>
<dbReference type="PROSITE" id="PS50928">
    <property type="entry name" value="ABC_TM1"/>
    <property type="match status" value="1"/>
</dbReference>
<dbReference type="EMBL" id="QGQD01000006">
    <property type="protein sequence ID" value="TLD02803.1"/>
    <property type="molecule type" value="Genomic_DNA"/>
</dbReference>
<evidence type="ECO:0000259" key="8">
    <source>
        <dbReference type="PROSITE" id="PS50928"/>
    </source>
</evidence>
<protein>
    <submittedName>
        <fullName evidence="9">sn-glycerol-3-phosphate transport system permease protein UgpA</fullName>
    </submittedName>
</protein>
<dbReference type="STRING" id="180332.GCA_000797495_05564"/>
<organism evidence="9 10">
    <name type="scientific">Robinsoniella peoriensis</name>
    <dbReference type="NCBI Taxonomy" id="180332"/>
    <lineage>
        <taxon>Bacteria</taxon>
        <taxon>Bacillati</taxon>
        <taxon>Bacillota</taxon>
        <taxon>Clostridia</taxon>
        <taxon>Lachnospirales</taxon>
        <taxon>Lachnospiraceae</taxon>
        <taxon>Robinsoniella</taxon>
    </lineage>
</organism>
<reference evidence="9 10" key="1">
    <citation type="journal article" date="2019" name="Anaerobe">
        <title>Detection of Robinsoniella peoriensis in multiple bone samples of a trauma patient.</title>
        <authorList>
            <person name="Schrottner P."/>
            <person name="Hartwich K."/>
            <person name="Bunk B."/>
            <person name="Schober I."/>
            <person name="Helbig S."/>
            <person name="Rudolph W.W."/>
            <person name="Gunzer F."/>
        </authorList>
    </citation>
    <scope>NUCLEOTIDE SEQUENCE [LARGE SCALE GENOMIC DNA]</scope>
    <source>
        <strain evidence="9 10">DSM 106044</strain>
    </source>
</reference>
<keyword evidence="2 7" id="KW-0813">Transport</keyword>
<feature type="domain" description="ABC transmembrane type-1" evidence="8">
    <location>
        <begin position="69"/>
        <end position="288"/>
    </location>
</feature>
<comment type="subcellular location">
    <subcellularLocation>
        <location evidence="1 7">Cell membrane</location>
        <topology evidence="1 7">Multi-pass membrane protein</topology>
    </subcellularLocation>
</comment>
<evidence type="ECO:0000256" key="1">
    <source>
        <dbReference type="ARBA" id="ARBA00004651"/>
    </source>
</evidence>
<feature type="transmembrane region" description="Helical" evidence="7">
    <location>
        <begin position="223"/>
        <end position="242"/>
    </location>
</feature>
<dbReference type="Proteomes" id="UP000306509">
    <property type="component" value="Unassembled WGS sequence"/>
</dbReference>
<dbReference type="PANTHER" id="PTHR30193:SF41">
    <property type="entry name" value="DIACETYLCHITOBIOSE UPTAKE SYSTEM PERMEASE PROTEIN NGCF"/>
    <property type="match status" value="1"/>
</dbReference>
<evidence type="ECO:0000256" key="6">
    <source>
        <dbReference type="ARBA" id="ARBA00023136"/>
    </source>
</evidence>
<gene>
    <name evidence="9" type="primary">ugpA_1</name>
    <name evidence="9" type="ORF">DSM106044_00302</name>
</gene>
<dbReference type="InterPro" id="IPR051393">
    <property type="entry name" value="ABC_transporter_permease"/>
</dbReference>